<protein>
    <recommendedName>
        <fullName evidence="8">Quercetin 2,3-dioxygenase</fullName>
    </recommendedName>
</protein>
<dbReference type="PIRSF" id="PIRSF006232">
    <property type="entry name" value="Pirin"/>
    <property type="match status" value="1"/>
</dbReference>
<dbReference type="AlphaFoldDB" id="A0A1F6GG96"/>
<gene>
    <name evidence="6" type="ORF">A2527_13255</name>
</gene>
<dbReference type="GO" id="GO:0046872">
    <property type="term" value="F:metal ion binding"/>
    <property type="evidence" value="ECO:0007669"/>
    <property type="project" value="UniProtKB-KW"/>
</dbReference>
<feature type="domain" description="Quercetin 2,3-dioxygenase C-terminal cupin" evidence="5">
    <location>
        <begin position="149"/>
        <end position="230"/>
    </location>
</feature>
<dbReference type="InterPro" id="IPR012093">
    <property type="entry name" value="Pirin"/>
</dbReference>
<comment type="cofactor">
    <cofactor evidence="2">
        <name>Fe cation</name>
        <dbReference type="ChEBI" id="CHEBI:24875"/>
    </cofactor>
    <text evidence="2">Binds 1 Fe cation per subunit.</text>
</comment>
<dbReference type="PANTHER" id="PTHR43212">
    <property type="entry name" value="QUERCETIN 2,3-DIOXYGENASE"/>
    <property type="match status" value="1"/>
</dbReference>
<proteinExistence type="inferred from homology"/>
<dbReference type="SUPFAM" id="SSF51182">
    <property type="entry name" value="RmlC-like cupins"/>
    <property type="match status" value="1"/>
</dbReference>
<feature type="binding site" evidence="2">
    <location>
        <position position="102"/>
    </location>
    <ligand>
        <name>Fe cation</name>
        <dbReference type="ChEBI" id="CHEBI:24875"/>
    </ligand>
</feature>
<feature type="domain" description="Pirin N-terminal" evidence="4">
    <location>
        <begin position="13"/>
        <end position="120"/>
    </location>
</feature>
<dbReference type="CDD" id="cd02910">
    <property type="entry name" value="cupin_Yhhw_N"/>
    <property type="match status" value="1"/>
</dbReference>
<reference evidence="6 7" key="1">
    <citation type="journal article" date="2016" name="Nat. Commun.">
        <title>Thousands of microbial genomes shed light on interconnected biogeochemical processes in an aquifer system.</title>
        <authorList>
            <person name="Anantharaman K."/>
            <person name="Brown C.T."/>
            <person name="Hug L.A."/>
            <person name="Sharon I."/>
            <person name="Castelle C.J."/>
            <person name="Probst A.J."/>
            <person name="Thomas B.C."/>
            <person name="Singh A."/>
            <person name="Wilkins M.J."/>
            <person name="Karaoz U."/>
            <person name="Brodie E.L."/>
            <person name="Williams K.H."/>
            <person name="Hubbard S.S."/>
            <person name="Banfield J.F."/>
        </authorList>
    </citation>
    <scope>NUCLEOTIDE SEQUENCE [LARGE SCALE GENOMIC DNA]</scope>
</reference>
<comment type="caution">
    <text evidence="6">The sequence shown here is derived from an EMBL/GenBank/DDBJ whole genome shotgun (WGS) entry which is preliminary data.</text>
</comment>
<feature type="binding site" evidence="2">
    <location>
        <position position="58"/>
    </location>
    <ligand>
        <name>Fe cation</name>
        <dbReference type="ChEBI" id="CHEBI:24875"/>
    </ligand>
</feature>
<evidence type="ECO:0000256" key="2">
    <source>
        <dbReference type="PIRSR" id="PIRSR006232-1"/>
    </source>
</evidence>
<dbReference type="Pfam" id="PF17954">
    <property type="entry name" value="Pirin_C_2"/>
    <property type="match status" value="1"/>
</dbReference>
<dbReference type="Proteomes" id="UP000178449">
    <property type="component" value="Unassembled WGS sequence"/>
</dbReference>
<dbReference type="InterPro" id="IPR011051">
    <property type="entry name" value="RmlC_Cupin_sf"/>
</dbReference>
<evidence type="ECO:0008006" key="8">
    <source>
        <dbReference type="Google" id="ProtNLM"/>
    </source>
</evidence>
<dbReference type="InterPro" id="IPR003829">
    <property type="entry name" value="Pirin_N_dom"/>
</dbReference>
<organism evidence="6 7">
    <name type="scientific">Candidatus Lambdaproteobacteria bacterium RIFOXYD2_FULL_50_16</name>
    <dbReference type="NCBI Taxonomy" id="1817772"/>
    <lineage>
        <taxon>Bacteria</taxon>
        <taxon>Pseudomonadati</taxon>
        <taxon>Pseudomonadota</taxon>
        <taxon>Candidatus Lambdaproteobacteria</taxon>
    </lineage>
</organism>
<evidence type="ECO:0000313" key="6">
    <source>
        <dbReference type="EMBL" id="OGG97112.1"/>
    </source>
</evidence>
<dbReference type="InterPro" id="IPR041602">
    <property type="entry name" value="Quercetinase_C"/>
</dbReference>
<dbReference type="EMBL" id="MFNE01000005">
    <property type="protein sequence ID" value="OGG97112.1"/>
    <property type="molecule type" value="Genomic_DNA"/>
</dbReference>
<evidence type="ECO:0000256" key="1">
    <source>
        <dbReference type="ARBA" id="ARBA00008416"/>
    </source>
</evidence>
<dbReference type="Gene3D" id="2.60.120.10">
    <property type="entry name" value="Jelly Rolls"/>
    <property type="match status" value="2"/>
</dbReference>
<dbReference type="Pfam" id="PF02678">
    <property type="entry name" value="Pirin"/>
    <property type="match status" value="1"/>
</dbReference>
<feature type="binding site" evidence="2">
    <location>
        <position position="104"/>
    </location>
    <ligand>
        <name>Fe cation</name>
        <dbReference type="ChEBI" id="CHEBI:24875"/>
    </ligand>
</feature>
<feature type="binding site" evidence="2">
    <location>
        <position position="60"/>
    </location>
    <ligand>
        <name>Fe cation</name>
        <dbReference type="ChEBI" id="CHEBI:24875"/>
    </ligand>
</feature>
<keyword evidence="2" id="KW-0479">Metal-binding</keyword>
<evidence type="ECO:0000256" key="3">
    <source>
        <dbReference type="RuleBase" id="RU003457"/>
    </source>
</evidence>
<dbReference type="InterPro" id="IPR014710">
    <property type="entry name" value="RmlC-like_jellyroll"/>
</dbReference>
<dbReference type="STRING" id="1817772.A2527_13255"/>
<evidence type="ECO:0000259" key="4">
    <source>
        <dbReference type="Pfam" id="PF02678"/>
    </source>
</evidence>
<name>A0A1F6GG96_9PROT</name>
<keyword evidence="2" id="KW-0408">Iron</keyword>
<dbReference type="PANTHER" id="PTHR43212:SF3">
    <property type="entry name" value="QUERCETIN 2,3-DIOXYGENASE"/>
    <property type="match status" value="1"/>
</dbReference>
<sequence length="232" mass="25782">MKPIFFPSQNRGYFDHQWLQTYHSFSFAEWVDPNRMGWGALRVLNDDIIQAGQGFGTHGHREMEIVTILLEGELEHQDSVGHREVLQPGMLQHMTAGTGIRHSEFNASSTNPLRLLQIWIYPNQKDLKPAYETCDTTWLEPTDQLFLAAAPEGGALGLHQDGALWLGCLLKGSLVSHSLASNRTAYLFVADGTLEVAGQPLTSGDAMGFLGPEEIQIKVLENCRLVLSDLPK</sequence>
<evidence type="ECO:0000313" key="7">
    <source>
        <dbReference type="Proteomes" id="UP000178449"/>
    </source>
</evidence>
<comment type="similarity">
    <text evidence="1 3">Belongs to the pirin family.</text>
</comment>
<evidence type="ECO:0000259" key="5">
    <source>
        <dbReference type="Pfam" id="PF17954"/>
    </source>
</evidence>
<accession>A0A1F6GG96</accession>